<evidence type="ECO:0000313" key="1">
    <source>
        <dbReference type="EMBL" id="MBB3091585.1"/>
    </source>
</evidence>
<sequence>MATALLILGCVVLIAEWIHSVLTRDKADDLSEEQQ</sequence>
<dbReference type="AlphaFoldDB" id="A0A7W5FAW0"/>
<dbReference type="Proteomes" id="UP000577707">
    <property type="component" value="Unassembled WGS sequence"/>
</dbReference>
<protein>
    <submittedName>
        <fullName evidence="1">Uncharacterized protein</fullName>
    </submittedName>
</protein>
<keyword evidence="2" id="KW-1185">Reference proteome</keyword>
<proteinExistence type="predicted"/>
<name>A0A7W5FAW0_9ACTN</name>
<gene>
    <name evidence="1" type="ORF">FHS12_004555</name>
</gene>
<evidence type="ECO:0000313" key="2">
    <source>
        <dbReference type="Proteomes" id="UP000577707"/>
    </source>
</evidence>
<comment type="caution">
    <text evidence="1">The sequence shown here is derived from an EMBL/GenBank/DDBJ whole genome shotgun (WGS) entry which is preliminary data.</text>
</comment>
<reference evidence="1 2" key="1">
    <citation type="submission" date="2020-08" db="EMBL/GenBank/DDBJ databases">
        <title>Genomic Encyclopedia of Type Strains, Phase III (KMG-III): the genomes of soil and plant-associated and newly described type strains.</title>
        <authorList>
            <person name="Whitman W."/>
        </authorList>
    </citation>
    <scope>NUCLEOTIDE SEQUENCE [LARGE SCALE GENOMIC DNA]</scope>
    <source>
        <strain evidence="1 2">CECT 3302</strain>
    </source>
</reference>
<dbReference type="EMBL" id="JACHXG010000011">
    <property type="protein sequence ID" value="MBB3091585.1"/>
    <property type="molecule type" value="Genomic_DNA"/>
</dbReference>
<accession>A0A7W5FAW0</accession>
<organism evidence="1 2">
    <name type="scientific">Nocardioides albus</name>
    <dbReference type="NCBI Taxonomy" id="1841"/>
    <lineage>
        <taxon>Bacteria</taxon>
        <taxon>Bacillati</taxon>
        <taxon>Actinomycetota</taxon>
        <taxon>Actinomycetes</taxon>
        <taxon>Propionibacteriales</taxon>
        <taxon>Nocardioidaceae</taxon>
        <taxon>Nocardioides</taxon>
    </lineage>
</organism>